<comment type="caution">
    <text evidence="4">The sequence shown here is derived from an EMBL/GenBank/DDBJ whole genome shotgun (WGS) entry which is preliminary data.</text>
</comment>
<dbReference type="Proteomes" id="UP001347796">
    <property type="component" value="Unassembled WGS sequence"/>
</dbReference>
<feature type="compositionally biased region" description="Polar residues" evidence="2">
    <location>
        <begin position="330"/>
        <end position="339"/>
    </location>
</feature>
<proteinExistence type="predicted"/>
<dbReference type="GO" id="GO:0000178">
    <property type="term" value="C:exosome (RNase complex)"/>
    <property type="evidence" value="ECO:0007669"/>
    <property type="project" value="TreeGrafter"/>
</dbReference>
<evidence type="ECO:0000256" key="2">
    <source>
        <dbReference type="SAM" id="MobiDB-lite"/>
    </source>
</evidence>
<organism evidence="4 5">
    <name type="scientific">Patella caerulea</name>
    <name type="common">Rayed Mediterranean limpet</name>
    <dbReference type="NCBI Taxonomy" id="87958"/>
    <lineage>
        <taxon>Eukaryota</taxon>
        <taxon>Metazoa</taxon>
        <taxon>Spiralia</taxon>
        <taxon>Lophotrochozoa</taxon>
        <taxon>Mollusca</taxon>
        <taxon>Gastropoda</taxon>
        <taxon>Patellogastropoda</taxon>
        <taxon>Patelloidea</taxon>
        <taxon>Patellidae</taxon>
        <taxon>Patella</taxon>
    </lineage>
</organism>
<feature type="compositionally biased region" description="Polar residues" evidence="2">
    <location>
        <begin position="310"/>
        <end position="322"/>
    </location>
</feature>
<keyword evidence="5" id="KW-1185">Reference proteome</keyword>
<evidence type="ECO:0000313" key="5">
    <source>
        <dbReference type="Proteomes" id="UP001347796"/>
    </source>
</evidence>
<dbReference type="EMBL" id="JAZGQO010000015">
    <property type="protein sequence ID" value="KAK6168920.1"/>
    <property type="molecule type" value="Genomic_DNA"/>
</dbReference>
<reference evidence="4 5" key="1">
    <citation type="submission" date="2024-01" db="EMBL/GenBank/DDBJ databases">
        <title>The genome of the rayed Mediterranean limpet Patella caerulea (Linnaeus, 1758).</title>
        <authorList>
            <person name="Anh-Thu Weber A."/>
            <person name="Halstead-Nussloch G."/>
        </authorList>
    </citation>
    <scope>NUCLEOTIDE SEQUENCE [LARGE SCALE GENOMIC DNA]</scope>
    <source>
        <strain evidence="4">AATW-2023a</strain>
        <tissue evidence="4">Whole specimen</tissue>
    </source>
</reference>
<dbReference type="GO" id="GO:0005634">
    <property type="term" value="C:nucleus"/>
    <property type="evidence" value="ECO:0007669"/>
    <property type="project" value="TreeGrafter"/>
</dbReference>
<evidence type="ECO:0000313" key="4">
    <source>
        <dbReference type="EMBL" id="KAK6168920.1"/>
    </source>
</evidence>
<protein>
    <recommendedName>
        <fullName evidence="3">Putative zinc-finger domain-containing protein</fullName>
    </recommendedName>
</protein>
<feature type="compositionally biased region" description="Basic and acidic residues" evidence="2">
    <location>
        <begin position="379"/>
        <end position="389"/>
    </location>
</feature>
<feature type="region of interest" description="Disordered" evidence="2">
    <location>
        <begin position="307"/>
        <end position="389"/>
    </location>
</feature>
<feature type="region of interest" description="Disordered" evidence="2">
    <location>
        <begin position="119"/>
        <end position="151"/>
    </location>
</feature>
<sequence>MNEELIDMVDRSTKEEGELSDDDVSLDEVISLQYSNNQIHSLAKNITTTSNTRPLCQNQNYSSSLKMFASSTKPKIPDEGSLKKSVNKPVRTKRLGHRSGQINNKQGNRPVDFNINSNGFSRPIQPQLGRFTNKNPYPMTEPQPICNKNTRDRSFLRNPMRQQYKIPLLPSQFPNQHKTGVSYRQMMGRFPAHNSKKDTPVEDNFEDLLRQHQIIQKQLAELEELSPNSPQQNTDDDMNEVQITKVEHLSGAKNNLRKKNAVNSESEPKTAPIASQKVSEEEDSEIMELRRLALASTKNESLPFIKNKHNLNTMNPGGSLDSNKMKHVSNRPTYKSPAQSVRRKYSRYCKETRKRHNERNWRYSDERESNYSNGGVSHNAKEDMKRHLDERSRLKKEIHDERRKRIEADEQRREIQKILSLDDPEEQAQRFLKYLNYHRRDQSKLDAFDVLTSQKNIASKPFKRNNNNVKDNLFSTNEKIIQLQDNYEEVEMDIDSNPGSPVKGEIMEELYDDDYQSAMQPVPYLTAEPYIPEQSDLQNLWLKGDQAQLPYSSFVYGAFPAAPVLIEPPPPPPPPPPIDLPQEQIERRPPLPPMEDEDAETAILRQQLLQSLMEKRKHNEIEKVTTNNEMSMPSPPTSIQPDSSSLSIKKTFPIVKTVPTLKPVVINLEVSSSEEDHSPVVANPTISILGGLDDFLKEARKSSEIKTAMEKTKTMTERVMEIKEREKELSSQREIITKDQGLLKTLINRAKNYQKSLKTAQQKVKSLQEQLMAAEKISSANKVQVEKTKAQARQVKDSLLKKKDKLKVNEEVVIKLGCEVYGENYKPRHIVKENSASKRKVAKLDFTDELGGHSATSKTGFLTTKQHVPPVPHKVPKKIAKDKIVEEKKRLQQLEREFAEKILRLKEAHAVKAVQTGSSFTSQKNKTKLKGSEQTLDSIKLSDSKSEICFSKEKYELSHNNRLNIQQNTATSIKHVMFKTPCSDQQSNVCKLQMTPCDIINNKVNMNIIDSSVDYTSPLLHFKSYRLSSYFRTKECKSIWSPTFSNKINPNQILCSFELQGTCNDDKCTSQHINDVMLSERSIMEDIVSHCPKLAGIQGNTSNADYPKYINKYIQHMINVHQSKMSSDEICLLLISKVTEAANKAPPFTMFYEARKWKPFNYPTIQLSSIPTSNNPQYISEEDV</sequence>
<accession>A0AAN8J4K1</accession>
<feature type="compositionally biased region" description="Basic and acidic residues" evidence="2">
    <location>
        <begin position="8"/>
        <end position="17"/>
    </location>
</feature>
<dbReference type="InterPro" id="IPR019607">
    <property type="entry name" value="Putative_zinc-finger_domain"/>
</dbReference>
<feature type="domain" description="Putative zinc-finger" evidence="3">
    <location>
        <begin position="1054"/>
        <end position="1073"/>
    </location>
</feature>
<evidence type="ECO:0000256" key="1">
    <source>
        <dbReference type="SAM" id="Coils"/>
    </source>
</evidence>
<feature type="coiled-coil region" evidence="1">
    <location>
        <begin position="877"/>
        <end position="911"/>
    </location>
</feature>
<dbReference type="InterPro" id="IPR039278">
    <property type="entry name" value="Red1"/>
</dbReference>
<name>A0AAN8J4K1_PATCE</name>
<feature type="region of interest" description="Disordered" evidence="2">
    <location>
        <begin position="1"/>
        <end position="22"/>
    </location>
</feature>
<dbReference type="AlphaFoldDB" id="A0AAN8J4K1"/>
<feature type="compositionally biased region" description="Basic and acidic residues" evidence="2">
    <location>
        <begin position="358"/>
        <end position="369"/>
    </location>
</feature>
<evidence type="ECO:0000259" key="3">
    <source>
        <dbReference type="Pfam" id="PF10650"/>
    </source>
</evidence>
<keyword evidence="1" id="KW-0175">Coiled coil</keyword>
<dbReference type="Pfam" id="PF10650">
    <property type="entry name" value="zf-C3H1"/>
    <property type="match status" value="1"/>
</dbReference>
<gene>
    <name evidence="4" type="ORF">SNE40_020076</name>
</gene>
<feature type="coiled-coil region" evidence="1">
    <location>
        <begin position="743"/>
        <end position="809"/>
    </location>
</feature>
<dbReference type="PANTHER" id="PTHR21563:SF3">
    <property type="entry name" value="ZINC FINGER C3H1 DOMAIN-CONTAINING PROTEIN"/>
    <property type="match status" value="1"/>
</dbReference>
<feature type="compositionally biased region" description="Basic residues" evidence="2">
    <location>
        <begin position="341"/>
        <end position="357"/>
    </location>
</feature>
<feature type="region of interest" description="Disordered" evidence="2">
    <location>
        <begin position="251"/>
        <end position="282"/>
    </location>
</feature>
<dbReference type="PANTHER" id="PTHR21563">
    <property type="entry name" value="ZINC FINGER C3H1 DOMAIN-CONTAINING PROTEIN"/>
    <property type="match status" value="1"/>
</dbReference>